<dbReference type="SUPFAM" id="SSF53448">
    <property type="entry name" value="Nucleotide-diphospho-sugar transferases"/>
    <property type="match status" value="1"/>
</dbReference>
<dbReference type="InterPro" id="IPR001173">
    <property type="entry name" value="Glyco_trans_2-like"/>
</dbReference>
<evidence type="ECO:0000256" key="1">
    <source>
        <dbReference type="ARBA" id="ARBA00006739"/>
    </source>
</evidence>
<keyword evidence="2 4" id="KW-0328">Glycosyltransferase</keyword>
<dbReference type="Gene3D" id="3.90.550.10">
    <property type="entry name" value="Spore Coat Polysaccharide Biosynthesis Protein SpsA, Chain A"/>
    <property type="match status" value="1"/>
</dbReference>
<sequence>MTPKMSVIIPVYNGEKYLRDCLDSVLGQTLKNIEVLIVDDGSTDSTRTILRYYEAVDERVKPIYQANQGPATARNNALKQACGEFVAFIDVDDWIEPEGYATMYEAAVANNADIVFTDICWDYEDTTKSYTKSYRAKANMPLDRDAIKAEILTDFLYNGSYGGVWKVLRKSLIDTYDLTFPDGKYLGEDWLFNMDAFTYCQTAYYIDKPLYHYRQINDESLMRKYNPQLFDSYINGNTLETYAKRWGLYDEKVAVDLARRKCYIAVNGCIQNEFKPGCDKPLREKLALIERIVEHPNVGKAVEIALQHEESLARRLYLAMLKRKAVFGLFLAGKILSMRS</sequence>
<keyword evidence="3 4" id="KW-0808">Transferase</keyword>
<dbReference type="EC" id="2.4.-.-" evidence="4"/>
<organism evidence="4 5">
    <name type="scientific">Bacillus subtilis</name>
    <dbReference type="NCBI Taxonomy" id="1423"/>
    <lineage>
        <taxon>Bacteria</taxon>
        <taxon>Bacillati</taxon>
        <taxon>Bacillota</taxon>
        <taxon>Bacilli</taxon>
        <taxon>Bacillales</taxon>
        <taxon>Bacillaceae</taxon>
        <taxon>Bacillus</taxon>
    </lineage>
</organism>
<dbReference type="Pfam" id="PF00535">
    <property type="entry name" value="Glycos_transf_2"/>
    <property type="match status" value="1"/>
</dbReference>
<dbReference type="GO" id="GO:0016757">
    <property type="term" value="F:glycosyltransferase activity"/>
    <property type="evidence" value="ECO:0007669"/>
    <property type="project" value="UniProtKB-KW"/>
</dbReference>
<evidence type="ECO:0000256" key="3">
    <source>
        <dbReference type="ARBA" id="ARBA00022679"/>
    </source>
</evidence>
<proteinExistence type="inferred from homology"/>
<gene>
    <name evidence="4" type="ORF">P5633_11860</name>
</gene>
<dbReference type="Proteomes" id="UP001214898">
    <property type="component" value="Chromosome"/>
</dbReference>
<dbReference type="CDD" id="cd00761">
    <property type="entry name" value="Glyco_tranf_GTA_type"/>
    <property type="match status" value="1"/>
</dbReference>
<name>A0AAX3RTH0_BACIU</name>
<dbReference type="PANTHER" id="PTHR22916">
    <property type="entry name" value="GLYCOSYLTRANSFERASE"/>
    <property type="match status" value="1"/>
</dbReference>
<reference evidence="4" key="1">
    <citation type="submission" date="2025-02" db="EMBL/GenBank/DDBJ databases">
        <title>Complete genome sequences of 52 Bacillus and Priestia strains isolated from West-African fermentations and 26 reference strains from the DSMZ collection.</title>
        <authorList>
            <person name="Wiedenbein E.S."/>
            <person name="Canoy T.S."/>
            <person name="Hui Y."/>
            <person name="Parkouda C."/>
            <person name="Dawende C."/>
            <person name="Ametefe E."/>
            <person name="Jespersen L."/>
            <person name="Nielsen D.S."/>
        </authorList>
    </citation>
    <scope>NUCLEOTIDE SEQUENCE</scope>
    <source>
        <strain evidence="4">PRO56</strain>
    </source>
</reference>
<dbReference type="PANTHER" id="PTHR22916:SF51">
    <property type="entry name" value="GLYCOSYLTRANSFERASE EPSH-RELATED"/>
    <property type="match status" value="1"/>
</dbReference>
<dbReference type="InterPro" id="IPR029044">
    <property type="entry name" value="Nucleotide-diphossugar_trans"/>
</dbReference>
<dbReference type="AlphaFoldDB" id="A0AAX3RTH0"/>
<evidence type="ECO:0000313" key="5">
    <source>
        <dbReference type="Proteomes" id="UP001214898"/>
    </source>
</evidence>
<accession>A0AAX3RTH0</accession>
<dbReference type="EMBL" id="CP120576">
    <property type="protein sequence ID" value="WEY86643.2"/>
    <property type="molecule type" value="Genomic_DNA"/>
</dbReference>
<comment type="similarity">
    <text evidence="1">Belongs to the glycosyltransferase 2 family.</text>
</comment>
<evidence type="ECO:0000313" key="4">
    <source>
        <dbReference type="EMBL" id="WEY86643.2"/>
    </source>
</evidence>
<evidence type="ECO:0000256" key="2">
    <source>
        <dbReference type="ARBA" id="ARBA00022676"/>
    </source>
</evidence>
<protein>
    <submittedName>
        <fullName evidence="4">Glycosyltransferase family 2 protein</fullName>
        <ecNumber evidence="4">2.4.-.-</ecNumber>
    </submittedName>
</protein>